<protein>
    <recommendedName>
        <fullName evidence="1">ATP-dependent DNA helicase</fullName>
        <ecNumber evidence="1">5.6.2.3</ecNumber>
    </recommendedName>
</protein>
<dbReference type="GO" id="GO:0000723">
    <property type="term" value="P:telomere maintenance"/>
    <property type="evidence" value="ECO:0007669"/>
    <property type="project" value="InterPro"/>
</dbReference>
<keyword evidence="1" id="KW-0234">DNA repair</keyword>
<keyword evidence="1" id="KW-0067">ATP-binding</keyword>
<dbReference type="PANTHER" id="PTHR10492">
    <property type="match status" value="1"/>
</dbReference>
<keyword evidence="4" id="KW-1185">Reference proteome</keyword>
<dbReference type="EC" id="5.6.2.3" evidence="1"/>
<evidence type="ECO:0000256" key="1">
    <source>
        <dbReference type="RuleBase" id="RU363044"/>
    </source>
</evidence>
<sequence length="150" mass="17407">MCEDFYKESLNISEVVRKAMQEIYYIFRSMGKDIRTYNLNWPSMEENENENIVHEIAEEIDVEVSFEDLMLQSNLNDNQRLASNLIVDKVLKNESGMFFIDGPGGTGKTFLYRAILVTIRSQKLANCFSNCIFRCSSIYITWGSHSTFEI</sequence>
<dbReference type="Gene3D" id="3.40.50.300">
    <property type="entry name" value="P-loop containing nucleotide triphosphate hydrolases"/>
    <property type="match status" value="1"/>
</dbReference>
<gene>
    <name evidence="3" type="ORF">Scep_011882</name>
</gene>
<comment type="similarity">
    <text evidence="1">Belongs to the helicase family.</text>
</comment>
<evidence type="ECO:0000313" key="4">
    <source>
        <dbReference type="Proteomes" id="UP001419268"/>
    </source>
</evidence>
<comment type="catalytic activity">
    <reaction evidence="1">
        <text>ATP + H2O = ADP + phosphate + H(+)</text>
        <dbReference type="Rhea" id="RHEA:13065"/>
        <dbReference type="ChEBI" id="CHEBI:15377"/>
        <dbReference type="ChEBI" id="CHEBI:15378"/>
        <dbReference type="ChEBI" id="CHEBI:30616"/>
        <dbReference type="ChEBI" id="CHEBI:43474"/>
        <dbReference type="ChEBI" id="CHEBI:456216"/>
        <dbReference type="EC" id="5.6.2.3"/>
    </reaction>
</comment>
<keyword evidence="1" id="KW-0547">Nucleotide-binding</keyword>
<keyword evidence="1" id="KW-0233">DNA recombination</keyword>
<name>A0AAP0P6Y5_9MAGN</name>
<dbReference type="Proteomes" id="UP001419268">
    <property type="component" value="Unassembled WGS sequence"/>
</dbReference>
<dbReference type="GO" id="GO:0016787">
    <property type="term" value="F:hydrolase activity"/>
    <property type="evidence" value="ECO:0007669"/>
    <property type="project" value="UniProtKB-KW"/>
</dbReference>
<keyword evidence="1" id="KW-0378">Hydrolase</keyword>
<evidence type="ECO:0000313" key="3">
    <source>
        <dbReference type="EMBL" id="KAK9132354.1"/>
    </source>
</evidence>
<dbReference type="Pfam" id="PF05970">
    <property type="entry name" value="PIF1"/>
    <property type="match status" value="1"/>
</dbReference>
<keyword evidence="1" id="KW-0347">Helicase</keyword>
<dbReference type="InterPro" id="IPR010285">
    <property type="entry name" value="DNA_helicase_pif1-like_DEAD"/>
</dbReference>
<dbReference type="GO" id="GO:0043139">
    <property type="term" value="F:5'-3' DNA helicase activity"/>
    <property type="evidence" value="ECO:0007669"/>
    <property type="project" value="UniProtKB-EC"/>
</dbReference>
<comment type="caution">
    <text evidence="3">The sequence shown here is derived from an EMBL/GenBank/DDBJ whole genome shotgun (WGS) entry which is preliminary data.</text>
</comment>
<dbReference type="InterPro" id="IPR027417">
    <property type="entry name" value="P-loop_NTPase"/>
</dbReference>
<dbReference type="AlphaFoldDB" id="A0AAP0P6Y5"/>
<keyword evidence="1" id="KW-0227">DNA damage</keyword>
<accession>A0AAP0P6Y5</accession>
<dbReference type="GO" id="GO:0005524">
    <property type="term" value="F:ATP binding"/>
    <property type="evidence" value="ECO:0007669"/>
    <property type="project" value="UniProtKB-KW"/>
</dbReference>
<dbReference type="GO" id="GO:0006281">
    <property type="term" value="P:DNA repair"/>
    <property type="evidence" value="ECO:0007669"/>
    <property type="project" value="UniProtKB-KW"/>
</dbReference>
<evidence type="ECO:0000259" key="2">
    <source>
        <dbReference type="Pfam" id="PF05970"/>
    </source>
</evidence>
<dbReference type="SUPFAM" id="SSF52540">
    <property type="entry name" value="P-loop containing nucleoside triphosphate hydrolases"/>
    <property type="match status" value="1"/>
</dbReference>
<dbReference type="PANTHER" id="PTHR10492:SF57">
    <property type="entry name" value="ATP-DEPENDENT DNA HELICASE"/>
    <property type="match status" value="1"/>
</dbReference>
<reference evidence="3 4" key="1">
    <citation type="submission" date="2024-01" db="EMBL/GenBank/DDBJ databases">
        <title>Genome assemblies of Stephania.</title>
        <authorList>
            <person name="Yang L."/>
        </authorList>
    </citation>
    <scope>NUCLEOTIDE SEQUENCE [LARGE SCALE GENOMIC DNA]</scope>
    <source>
        <strain evidence="3">JXDWG</strain>
        <tissue evidence="3">Leaf</tissue>
    </source>
</reference>
<organism evidence="3 4">
    <name type="scientific">Stephania cephalantha</name>
    <dbReference type="NCBI Taxonomy" id="152367"/>
    <lineage>
        <taxon>Eukaryota</taxon>
        <taxon>Viridiplantae</taxon>
        <taxon>Streptophyta</taxon>
        <taxon>Embryophyta</taxon>
        <taxon>Tracheophyta</taxon>
        <taxon>Spermatophyta</taxon>
        <taxon>Magnoliopsida</taxon>
        <taxon>Ranunculales</taxon>
        <taxon>Menispermaceae</taxon>
        <taxon>Menispermoideae</taxon>
        <taxon>Cissampelideae</taxon>
        <taxon>Stephania</taxon>
    </lineage>
</organism>
<proteinExistence type="inferred from homology"/>
<feature type="domain" description="DNA helicase Pif1-like DEAD-box helicase" evidence="2">
    <location>
        <begin position="75"/>
        <end position="123"/>
    </location>
</feature>
<comment type="cofactor">
    <cofactor evidence="1">
        <name>Mg(2+)</name>
        <dbReference type="ChEBI" id="CHEBI:18420"/>
    </cofactor>
</comment>
<dbReference type="EMBL" id="JBBNAG010000005">
    <property type="protein sequence ID" value="KAK9132354.1"/>
    <property type="molecule type" value="Genomic_DNA"/>
</dbReference>
<dbReference type="GO" id="GO:0006310">
    <property type="term" value="P:DNA recombination"/>
    <property type="evidence" value="ECO:0007669"/>
    <property type="project" value="UniProtKB-KW"/>
</dbReference>